<dbReference type="PANTHER" id="PTHR23272:SF190">
    <property type="entry name" value="ZINC FINGER, BED-TYPE-RELATED"/>
    <property type="match status" value="1"/>
</dbReference>
<gene>
    <name evidence="2" type="ORF">OVA965_LOCUS22015</name>
    <name evidence="3" type="ORF">TMI583_LOCUS22727</name>
</gene>
<dbReference type="InterPro" id="IPR012337">
    <property type="entry name" value="RNaseH-like_sf"/>
</dbReference>
<organism evidence="2 4">
    <name type="scientific">Didymodactylos carnosus</name>
    <dbReference type="NCBI Taxonomy" id="1234261"/>
    <lineage>
        <taxon>Eukaryota</taxon>
        <taxon>Metazoa</taxon>
        <taxon>Spiralia</taxon>
        <taxon>Gnathifera</taxon>
        <taxon>Rotifera</taxon>
        <taxon>Eurotatoria</taxon>
        <taxon>Bdelloidea</taxon>
        <taxon>Philodinida</taxon>
        <taxon>Philodinidae</taxon>
        <taxon>Didymodactylos</taxon>
    </lineage>
</organism>
<reference evidence="2" key="1">
    <citation type="submission" date="2021-02" db="EMBL/GenBank/DDBJ databases">
        <authorList>
            <person name="Nowell W R."/>
        </authorList>
    </citation>
    <scope>NUCLEOTIDE SEQUENCE</scope>
</reference>
<dbReference type="InterPro" id="IPR008906">
    <property type="entry name" value="HATC_C_dom"/>
</dbReference>
<dbReference type="Proteomes" id="UP000677228">
    <property type="component" value="Unassembled WGS sequence"/>
</dbReference>
<sequence>MIKRFVQKELSLVLCFTYPHFVRWLKDTSIITSIDFDLLKLLLHLFEPLEEITRAISSATNATVCLVLPFLTVILNLLELDSTKIDTMRPAMLEQMKKWFSNAFSNKYYLLGTILDPRFKQFTFAQLNLFQQNGTVRKTLQKWKAYEAMTLAEKHLNDEFIKLTTPMFSATTTNSSSLSTPLSSSSVLSQLITRQRSSTSSELTEYLAENELRQQTCPLVWWGQNKSRFPTIAKIARKYLCVPATSTPSERVFSISGIITSDRRSRLSPDCVNSAIFLNKNSQFED</sequence>
<name>A0A8S2E8D1_9BILA</name>
<evidence type="ECO:0000313" key="2">
    <source>
        <dbReference type="EMBL" id="CAF1159442.1"/>
    </source>
</evidence>
<comment type="caution">
    <text evidence="2">The sequence shown here is derived from an EMBL/GenBank/DDBJ whole genome shotgun (WGS) entry which is preliminary data.</text>
</comment>
<dbReference type="EMBL" id="CAJNOK010012248">
    <property type="protein sequence ID" value="CAF1159442.1"/>
    <property type="molecule type" value="Genomic_DNA"/>
</dbReference>
<accession>A0A8S2E8D1</accession>
<dbReference type="EMBL" id="CAJOBA010033771">
    <property type="protein sequence ID" value="CAF3971051.1"/>
    <property type="molecule type" value="Genomic_DNA"/>
</dbReference>
<protein>
    <recommendedName>
        <fullName evidence="1">HAT C-terminal dimerisation domain-containing protein</fullName>
    </recommendedName>
</protein>
<dbReference type="Pfam" id="PF05699">
    <property type="entry name" value="Dimer_Tnp_hAT"/>
    <property type="match status" value="1"/>
</dbReference>
<dbReference type="Proteomes" id="UP000682733">
    <property type="component" value="Unassembled WGS sequence"/>
</dbReference>
<dbReference type="GO" id="GO:0046983">
    <property type="term" value="F:protein dimerization activity"/>
    <property type="evidence" value="ECO:0007669"/>
    <property type="project" value="InterPro"/>
</dbReference>
<dbReference type="AlphaFoldDB" id="A0A8S2E8D1"/>
<dbReference type="SUPFAM" id="SSF53098">
    <property type="entry name" value="Ribonuclease H-like"/>
    <property type="match status" value="1"/>
</dbReference>
<dbReference type="PANTHER" id="PTHR23272">
    <property type="entry name" value="BED FINGER-RELATED"/>
    <property type="match status" value="1"/>
</dbReference>
<evidence type="ECO:0000313" key="3">
    <source>
        <dbReference type="EMBL" id="CAF3971051.1"/>
    </source>
</evidence>
<evidence type="ECO:0000259" key="1">
    <source>
        <dbReference type="Pfam" id="PF05699"/>
    </source>
</evidence>
<feature type="domain" description="HAT C-terminal dimerisation" evidence="1">
    <location>
        <begin position="202"/>
        <end position="281"/>
    </location>
</feature>
<evidence type="ECO:0000313" key="4">
    <source>
        <dbReference type="Proteomes" id="UP000677228"/>
    </source>
</evidence>
<proteinExistence type="predicted"/>